<proteinExistence type="predicted"/>
<dbReference type="RefSeq" id="NP_861658.1">
    <property type="nucleotide sequence ID" value="NC_004927.2"/>
</dbReference>
<name>Q7TDH2_9CAUD</name>
<evidence type="ECO:0000313" key="1">
    <source>
        <dbReference type="EMBL" id="AAO61369.1"/>
    </source>
</evidence>
<sequence length="164" mass="18851">MLPKFLLGSDDDWQEGLRGWLFPRLHPLLTLFDGYGIGKCGWNQYVGTFDEDEESIEVELEDVSFRRNPIAAYKSLPDGRKSEGSWVLLSEDAPDHVAPGMQLHVTMFEREDGQKGRELYAHYEDDWRASPSAHLRVKNFSADAGVSIARDYLDERTFLVRKEQ</sequence>
<reference evidence="1 2" key="1">
    <citation type="journal article" date="2004" name="J. Bacteriol.">
        <title>Haloviruses HF1 and HF2: evidence for a recent and large recombination event.</title>
        <authorList>
            <person name="Tang S.L."/>
            <person name="Nuttall S."/>
            <person name="Dyall-Smith M."/>
        </authorList>
    </citation>
    <scope>NUCLEOTIDE SEQUENCE [LARGE SCALE GENOMIC DNA]</scope>
</reference>
<dbReference type="KEGG" id="vg:1733867"/>
<organism evidence="1 2">
    <name type="scientific">Halophage HF1</name>
    <dbReference type="NCBI Taxonomy" id="2847106"/>
    <lineage>
        <taxon>Viruses</taxon>
        <taxon>Duplodnaviria</taxon>
        <taxon>Heunggongvirae</taxon>
        <taxon>Uroviricota</taxon>
        <taxon>Caudoviricetes</taxon>
        <taxon>Thumleimavirales</taxon>
        <taxon>Hafunaviridae</taxon>
        <taxon>Haloferacalesvirus</taxon>
        <taxon>Haloferacalesvirus moolapense</taxon>
        <taxon>Haloferacalesvirus HF1</taxon>
    </lineage>
</organism>
<gene>
    <name evidence="1" type="ORF">HfxHF1_480</name>
</gene>
<evidence type="ECO:0000313" key="2">
    <source>
        <dbReference type="Proteomes" id="UP000001309"/>
    </source>
</evidence>
<dbReference type="EMBL" id="AY190604">
    <property type="protein sequence ID" value="AAO61369.1"/>
    <property type="molecule type" value="Genomic_DNA"/>
</dbReference>
<dbReference type="Proteomes" id="UP000001309">
    <property type="component" value="Segment"/>
</dbReference>
<keyword evidence="2" id="KW-1185">Reference proteome</keyword>
<accession>Q7TDH2</accession>
<protein>
    <submittedName>
        <fullName evidence="1">Uncharacterized protein</fullName>
    </submittedName>
</protein>
<dbReference type="GeneID" id="1733867"/>